<sequence>MIVPKHQREFKSFDDNILSMYARGMTTREIAGHLKEIYGTDVSPELISRATDSVKGLLEDWRNRTFYPILFLDALVINVRENGKVVKKSTYMALAINQEGRKEPLGLWIDQAEGAKFWLKILNELHNQGLQECWLPPSTASQDFQTPLPRCSRRLKCNCVLSTWSTIP</sequence>
<dbReference type="PANTHER" id="PTHR33217">
    <property type="entry name" value="TRANSPOSASE FOR INSERTION SEQUENCE ELEMENT IS1081"/>
    <property type="match status" value="1"/>
</dbReference>
<accession>A0A3P3XSQ7</accession>
<organism evidence="7">
    <name type="scientific">uncultured spirochete</name>
    <dbReference type="NCBI Taxonomy" id="156406"/>
    <lineage>
        <taxon>Bacteria</taxon>
        <taxon>Pseudomonadati</taxon>
        <taxon>Spirochaetota</taxon>
        <taxon>Spirochaetia</taxon>
        <taxon>Spirochaetales</taxon>
        <taxon>environmental samples</taxon>
    </lineage>
</organism>
<evidence type="ECO:0000256" key="3">
    <source>
        <dbReference type="ARBA" id="ARBA00022578"/>
    </source>
</evidence>
<evidence type="ECO:0000256" key="6">
    <source>
        <dbReference type="RuleBase" id="RU365089"/>
    </source>
</evidence>
<keyword evidence="6" id="KW-0814">Transposable element</keyword>
<reference evidence="7" key="1">
    <citation type="submission" date="2017-02" db="EMBL/GenBank/DDBJ databases">
        <authorList>
            <person name="Regsiter A."/>
            <person name="William W."/>
        </authorList>
    </citation>
    <scope>NUCLEOTIDE SEQUENCE</scope>
    <source>
        <strain evidence="7">BdmA 4</strain>
    </source>
</reference>
<evidence type="ECO:0000256" key="5">
    <source>
        <dbReference type="ARBA" id="ARBA00023172"/>
    </source>
</evidence>
<comment type="similarity">
    <text evidence="2 6">Belongs to the transposase mutator family.</text>
</comment>
<evidence type="ECO:0000256" key="4">
    <source>
        <dbReference type="ARBA" id="ARBA00023125"/>
    </source>
</evidence>
<dbReference type="AlphaFoldDB" id="A0A3P3XSQ7"/>
<evidence type="ECO:0000256" key="1">
    <source>
        <dbReference type="ARBA" id="ARBA00002190"/>
    </source>
</evidence>
<dbReference type="InterPro" id="IPR001207">
    <property type="entry name" value="Transposase_mutator"/>
</dbReference>
<dbReference type="GO" id="GO:0006313">
    <property type="term" value="P:DNA transposition"/>
    <property type="evidence" value="ECO:0007669"/>
    <property type="project" value="UniProtKB-UniRule"/>
</dbReference>
<protein>
    <recommendedName>
        <fullName evidence="6">Mutator family transposase</fullName>
    </recommendedName>
</protein>
<evidence type="ECO:0000313" key="7">
    <source>
        <dbReference type="EMBL" id="SLM19119.1"/>
    </source>
</evidence>
<keyword evidence="3 6" id="KW-0815">Transposition</keyword>
<keyword evidence="5 6" id="KW-0233">DNA recombination</keyword>
<gene>
    <name evidence="7" type="ORF">SPIRO4BDMA_50634</name>
</gene>
<dbReference type="GO" id="GO:0003677">
    <property type="term" value="F:DNA binding"/>
    <property type="evidence" value="ECO:0007669"/>
    <property type="project" value="UniProtKB-UniRule"/>
</dbReference>
<evidence type="ECO:0000256" key="2">
    <source>
        <dbReference type="ARBA" id="ARBA00010961"/>
    </source>
</evidence>
<keyword evidence="4 6" id="KW-0238">DNA-binding</keyword>
<comment type="function">
    <text evidence="1 6">Required for the transposition of the insertion element.</text>
</comment>
<dbReference type="PANTHER" id="PTHR33217:SF5">
    <property type="entry name" value="MUTATOR FAMILY TRANSPOSASE"/>
    <property type="match status" value="1"/>
</dbReference>
<name>A0A3P3XSQ7_9SPIR</name>
<proteinExistence type="inferred from homology"/>
<dbReference type="GO" id="GO:0004803">
    <property type="term" value="F:transposase activity"/>
    <property type="evidence" value="ECO:0007669"/>
    <property type="project" value="UniProtKB-UniRule"/>
</dbReference>
<dbReference type="Pfam" id="PF00872">
    <property type="entry name" value="Transposase_mut"/>
    <property type="match status" value="1"/>
</dbReference>
<dbReference type="EMBL" id="FWDO01000005">
    <property type="protein sequence ID" value="SLM19119.1"/>
    <property type="molecule type" value="Genomic_DNA"/>
</dbReference>